<name>A0A7U7G8Q2_9GAMM</name>
<dbReference type="AlphaFoldDB" id="A0A7U7G8Q2"/>
<evidence type="ECO:0000313" key="2">
    <source>
        <dbReference type="Proteomes" id="UP000019184"/>
    </source>
</evidence>
<proteinExistence type="predicted"/>
<protein>
    <submittedName>
        <fullName evidence="1">Uncharacterized protein</fullName>
    </submittedName>
</protein>
<evidence type="ECO:0000313" key="1">
    <source>
        <dbReference type="EMBL" id="CDH43655.1"/>
    </source>
</evidence>
<keyword evidence="2" id="KW-1185">Reference proteome</keyword>
<organism evidence="1 2">
    <name type="scientific">Candidatus Contendobacter odensis Run_B_J11</name>
    <dbReference type="NCBI Taxonomy" id="1400861"/>
    <lineage>
        <taxon>Bacteria</taxon>
        <taxon>Pseudomonadati</taxon>
        <taxon>Pseudomonadota</taxon>
        <taxon>Gammaproteobacteria</taxon>
        <taxon>Candidatus Competibacteraceae</taxon>
        <taxon>Candidatus Contendibacter</taxon>
    </lineage>
</organism>
<reference evidence="1 2" key="1">
    <citation type="journal article" date="2014" name="ISME J.">
        <title>Candidatus Competibacter-lineage genomes retrieved from metagenomes reveal functional metabolic diversity.</title>
        <authorList>
            <person name="McIlroy S.J."/>
            <person name="Albertsen M."/>
            <person name="Andresen E.K."/>
            <person name="Saunders A.M."/>
            <person name="Kristiansen R."/>
            <person name="Stokholm-Bjerregaard M."/>
            <person name="Nielsen K.L."/>
            <person name="Nielsen P.H."/>
        </authorList>
    </citation>
    <scope>NUCLEOTIDE SEQUENCE [LARGE SCALE GENOMIC DNA]</scope>
    <source>
        <strain evidence="1 2">Run_B_J11</strain>
    </source>
</reference>
<comment type="caution">
    <text evidence="1">The sequence shown here is derived from an EMBL/GenBank/DDBJ whole genome shotgun (WGS) entry which is preliminary data.</text>
</comment>
<gene>
    <name evidence="1" type="ORF">BN874_1270014</name>
</gene>
<dbReference type="RefSeq" id="WP_051497343.1">
    <property type="nucleotide sequence ID" value="NZ_CBTK010000032.1"/>
</dbReference>
<accession>A0A7U7G8Q2</accession>
<dbReference type="EMBL" id="CBTK010000032">
    <property type="protein sequence ID" value="CDH43655.1"/>
    <property type="molecule type" value="Genomic_DNA"/>
</dbReference>
<sequence length="154" mass="17536">MASKARFANHLLAPMTDQGAQALYSMKVEFIENFDYSPIRRDLAKDLGWSEKRIAQVESKAKAFFKCILVSNDGLRLSPDEEIDKFWHLFILRTQLYREFCEQVFGKFIDHQPEDDPVVLAGAFANTRQVYTQIFGKVIPLKGSPATCFKGPAV</sequence>
<dbReference type="Proteomes" id="UP000019184">
    <property type="component" value="Unassembled WGS sequence"/>
</dbReference>
<dbReference type="OrthoDB" id="278697at2"/>